<dbReference type="PANTHER" id="PTHR33545">
    <property type="entry name" value="UPF0750 MEMBRANE PROTEIN YITT-RELATED"/>
    <property type="match status" value="1"/>
</dbReference>
<feature type="transmembrane region" description="Helical" evidence="6">
    <location>
        <begin position="51"/>
        <end position="72"/>
    </location>
</feature>
<dbReference type="STRING" id="318464.IO99_04785"/>
<accession>A0A084JF52</accession>
<evidence type="ECO:0000256" key="5">
    <source>
        <dbReference type="ARBA" id="ARBA00023136"/>
    </source>
</evidence>
<gene>
    <name evidence="8" type="ORF">IO99_04785</name>
</gene>
<dbReference type="GO" id="GO:0005886">
    <property type="term" value="C:plasma membrane"/>
    <property type="evidence" value="ECO:0007669"/>
    <property type="project" value="UniProtKB-SubCell"/>
</dbReference>
<keyword evidence="4 6" id="KW-1133">Transmembrane helix</keyword>
<feature type="transmembrane region" description="Helical" evidence="6">
    <location>
        <begin position="12"/>
        <end position="31"/>
    </location>
</feature>
<evidence type="ECO:0000313" key="8">
    <source>
        <dbReference type="EMBL" id="KEZ87586.1"/>
    </source>
</evidence>
<name>A0A084JF52_9CLOT</name>
<dbReference type="eggNOG" id="COG1284">
    <property type="taxonomic scope" value="Bacteria"/>
</dbReference>
<dbReference type="Pfam" id="PF10035">
    <property type="entry name" value="DUF2179"/>
    <property type="match status" value="1"/>
</dbReference>
<comment type="caution">
    <text evidence="8">The sequence shown here is derived from an EMBL/GenBank/DDBJ whole genome shotgun (WGS) entry which is preliminary data.</text>
</comment>
<evidence type="ECO:0000259" key="7">
    <source>
        <dbReference type="Pfam" id="PF10035"/>
    </source>
</evidence>
<keyword evidence="3 6" id="KW-0812">Transmembrane</keyword>
<organism evidence="8 9">
    <name type="scientific">Clostridium sulfidigenes</name>
    <dbReference type="NCBI Taxonomy" id="318464"/>
    <lineage>
        <taxon>Bacteria</taxon>
        <taxon>Bacillati</taxon>
        <taxon>Bacillota</taxon>
        <taxon>Clostridia</taxon>
        <taxon>Eubacteriales</taxon>
        <taxon>Clostridiaceae</taxon>
        <taxon>Clostridium</taxon>
    </lineage>
</organism>
<dbReference type="InterPro" id="IPR051461">
    <property type="entry name" value="UPF0750_membrane"/>
</dbReference>
<evidence type="ECO:0000256" key="2">
    <source>
        <dbReference type="ARBA" id="ARBA00022475"/>
    </source>
</evidence>
<keyword evidence="5 6" id="KW-0472">Membrane</keyword>
<proteinExistence type="predicted"/>
<keyword evidence="9" id="KW-1185">Reference proteome</keyword>
<dbReference type="InterPro" id="IPR019264">
    <property type="entry name" value="DUF2179"/>
</dbReference>
<dbReference type="EMBL" id="JPMD01000010">
    <property type="protein sequence ID" value="KEZ87586.1"/>
    <property type="molecule type" value="Genomic_DNA"/>
</dbReference>
<reference evidence="8 9" key="1">
    <citation type="submission" date="2014-07" db="EMBL/GenBank/DDBJ databases">
        <title>Draft genome of Clostridium sulfidigenes 113A isolated from sediments associated with methane hydrate from Krishna Godavari basin.</title>
        <authorList>
            <person name="Honkalas V.S."/>
            <person name="Dabir A.P."/>
            <person name="Arora P."/>
            <person name="Dhakephalkar P.K."/>
        </authorList>
    </citation>
    <scope>NUCLEOTIDE SEQUENCE [LARGE SCALE GENOMIC DNA]</scope>
    <source>
        <strain evidence="8 9">113A</strain>
    </source>
</reference>
<feature type="transmembrane region" description="Helical" evidence="6">
    <location>
        <begin position="84"/>
        <end position="101"/>
    </location>
</feature>
<feature type="transmembrane region" description="Helical" evidence="6">
    <location>
        <begin position="149"/>
        <end position="169"/>
    </location>
</feature>
<feature type="domain" description="DUF2179" evidence="7">
    <location>
        <begin position="222"/>
        <end position="276"/>
    </location>
</feature>
<protein>
    <submittedName>
        <fullName evidence="8">Membrane protein</fullName>
    </submittedName>
</protein>
<evidence type="ECO:0000256" key="6">
    <source>
        <dbReference type="SAM" id="Phobius"/>
    </source>
</evidence>
<dbReference type="Gene3D" id="3.30.70.120">
    <property type="match status" value="1"/>
</dbReference>
<comment type="subcellular location">
    <subcellularLocation>
        <location evidence="1">Cell membrane</location>
        <topology evidence="1">Multi-pass membrane protein</topology>
    </subcellularLocation>
</comment>
<dbReference type="Pfam" id="PF02588">
    <property type="entry name" value="YitT_membrane"/>
    <property type="match status" value="1"/>
</dbReference>
<evidence type="ECO:0000313" key="9">
    <source>
        <dbReference type="Proteomes" id="UP000028542"/>
    </source>
</evidence>
<evidence type="ECO:0000256" key="3">
    <source>
        <dbReference type="ARBA" id="ARBA00022692"/>
    </source>
</evidence>
<evidence type="ECO:0000256" key="1">
    <source>
        <dbReference type="ARBA" id="ARBA00004651"/>
    </source>
</evidence>
<keyword evidence="2" id="KW-1003">Cell membrane</keyword>
<dbReference type="CDD" id="cd16380">
    <property type="entry name" value="YitT_C"/>
    <property type="match status" value="1"/>
</dbReference>
<dbReference type="Proteomes" id="UP000028542">
    <property type="component" value="Unassembled WGS sequence"/>
</dbReference>
<sequence>MKESFNKSELKNYLMIMVGITILAIGINVYYSPQHLVTGGISGLAIILDYVFRIPLWLTNVIVNIPLFIVGIKIKGMDFAKKSIFGAAFVSVALWYTSFIPPVQSDLLISSVFGGLFVGAGVGLVLRSSASTGGTDLLAIIIKHYLKKIPINQIMMCIDGMIIVVGLFVFGVEKAMYALISIFIVSKVVNTLVEGVNYSKEVHIISEKSGEIAQELMKHLNRGITSINGKGVYTGKSKDILYIVCSTEELIELQRIVKEVDTEAFIIINDVREVVGRGFTQPQYDGYKEEK</sequence>
<evidence type="ECO:0000256" key="4">
    <source>
        <dbReference type="ARBA" id="ARBA00022989"/>
    </source>
</evidence>
<dbReference type="AlphaFoldDB" id="A0A084JF52"/>
<dbReference type="RefSeq" id="WP_035130837.1">
    <property type="nucleotide sequence ID" value="NZ_JPMD01000010.1"/>
</dbReference>
<feature type="transmembrane region" description="Helical" evidence="6">
    <location>
        <begin position="107"/>
        <end position="128"/>
    </location>
</feature>
<dbReference type="InterPro" id="IPR015867">
    <property type="entry name" value="N-reg_PII/ATP_PRibTrfase_C"/>
</dbReference>
<dbReference type="InterPro" id="IPR003740">
    <property type="entry name" value="YitT"/>
</dbReference>
<dbReference type="PANTHER" id="PTHR33545:SF9">
    <property type="entry name" value="UPF0750 MEMBRANE PROTEIN YITE"/>
    <property type="match status" value="1"/>
</dbReference>
<dbReference type="PIRSF" id="PIRSF006483">
    <property type="entry name" value="Membrane_protein_YitT"/>
    <property type="match status" value="1"/>
</dbReference>